<gene>
    <name evidence="8" type="primary">asnS</name>
    <name evidence="10" type="ORF">SAMN03084138_00427</name>
</gene>
<dbReference type="AlphaFoldDB" id="A0A1I5JZ51"/>
<evidence type="ECO:0000256" key="2">
    <source>
        <dbReference type="ARBA" id="ARBA00022490"/>
    </source>
</evidence>
<keyword evidence="4 8" id="KW-0547">Nucleotide-binding</keyword>
<dbReference type="SUPFAM" id="SSF55681">
    <property type="entry name" value="Class II aaRS and biotin synthetases"/>
    <property type="match status" value="1"/>
</dbReference>
<proteinExistence type="inferred from homology"/>
<evidence type="ECO:0000259" key="9">
    <source>
        <dbReference type="PROSITE" id="PS50862"/>
    </source>
</evidence>
<dbReference type="InterPro" id="IPR004364">
    <property type="entry name" value="Aa-tRNA-synt_II"/>
</dbReference>
<evidence type="ECO:0000313" key="11">
    <source>
        <dbReference type="Proteomes" id="UP000182692"/>
    </source>
</evidence>
<keyword evidence="2 8" id="KW-0963">Cytoplasm</keyword>
<dbReference type="InterPro" id="IPR004365">
    <property type="entry name" value="NA-bd_OB_tRNA"/>
</dbReference>
<keyword evidence="6 8" id="KW-0648">Protein biosynthesis</keyword>
<protein>
    <recommendedName>
        <fullName evidence="8">Asparagine--tRNA ligase</fullName>
        <ecNumber evidence="8">6.1.1.22</ecNumber>
    </recommendedName>
    <alternativeName>
        <fullName evidence="8">Asparaginyl-tRNA synthetase</fullName>
        <shortName evidence="8">AsnRS</shortName>
    </alternativeName>
</protein>
<comment type="subunit">
    <text evidence="8">Homodimer.</text>
</comment>
<dbReference type="GO" id="GO:0005524">
    <property type="term" value="F:ATP binding"/>
    <property type="evidence" value="ECO:0007669"/>
    <property type="project" value="UniProtKB-UniRule"/>
</dbReference>
<accession>A0A1I5JZ51</accession>
<dbReference type="Pfam" id="PF01336">
    <property type="entry name" value="tRNA_anti-codon"/>
    <property type="match status" value="1"/>
</dbReference>
<comment type="similarity">
    <text evidence="1 8">Belongs to the class-II aminoacyl-tRNA synthetase family.</text>
</comment>
<reference evidence="10 11" key="1">
    <citation type="submission" date="2016-10" db="EMBL/GenBank/DDBJ databases">
        <authorList>
            <person name="de Groot N.N."/>
        </authorList>
    </citation>
    <scope>NUCLEOTIDE SEQUENCE [LARGE SCALE GENOMIC DNA]</scope>
    <source>
        <strain evidence="10 11">DSM 15893</strain>
    </source>
</reference>
<evidence type="ECO:0000313" key="10">
    <source>
        <dbReference type="EMBL" id="SFO78027.1"/>
    </source>
</evidence>
<keyword evidence="3 8" id="KW-0436">Ligase</keyword>
<evidence type="ECO:0000256" key="1">
    <source>
        <dbReference type="ARBA" id="ARBA00008226"/>
    </source>
</evidence>
<evidence type="ECO:0000256" key="5">
    <source>
        <dbReference type="ARBA" id="ARBA00022840"/>
    </source>
</evidence>
<dbReference type="CDD" id="cd00776">
    <property type="entry name" value="AsxRS_core"/>
    <property type="match status" value="1"/>
</dbReference>
<evidence type="ECO:0000256" key="4">
    <source>
        <dbReference type="ARBA" id="ARBA00022741"/>
    </source>
</evidence>
<dbReference type="SUPFAM" id="SSF50249">
    <property type="entry name" value="Nucleic acid-binding proteins"/>
    <property type="match status" value="1"/>
</dbReference>
<dbReference type="GO" id="GO:0004816">
    <property type="term" value="F:asparagine-tRNA ligase activity"/>
    <property type="evidence" value="ECO:0007669"/>
    <property type="project" value="UniProtKB-UniRule"/>
</dbReference>
<dbReference type="PRINTS" id="PR01042">
    <property type="entry name" value="TRNASYNTHASP"/>
</dbReference>
<dbReference type="EC" id="6.1.1.22" evidence="8"/>
<dbReference type="HAMAP" id="MF_00534">
    <property type="entry name" value="Asn_tRNA_synth"/>
    <property type="match status" value="1"/>
</dbReference>
<name>A0A1I5JZ51_9GAMM</name>
<dbReference type="GO" id="GO:0003676">
    <property type="term" value="F:nucleic acid binding"/>
    <property type="evidence" value="ECO:0007669"/>
    <property type="project" value="InterPro"/>
</dbReference>
<dbReference type="Gene3D" id="2.40.50.140">
    <property type="entry name" value="Nucleic acid-binding proteins"/>
    <property type="match status" value="1"/>
</dbReference>
<dbReference type="Proteomes" id="UP000182692">
    <property type="component" value="Unassembled WGS sequence"/>
</dbReference>
<sequence>MQIMNYMPVADVLHGKTEVDSEVTVRGWIRTRRDSKAGISFLAIYDGSCFDPIQAVVPNELNNYQEEVLRLTTGCSVEVTGKVVESPGQGQAFELQATNVKVVGWVEDADTYPMAKTRHSIEYLREVAHLRPRTNVIGAVARVRNCLSQAIHRFYHEQGYFWVSAPLITASDAEGAGEMFRVSTLDMENLPRTDEGKVDFNEDFFGKETFLTVSGQLNAEAYACALSKVYTFGPTFRAENSNTSRHLAEFWMVEPEVAFADLDDVATLAEDMLKYVFKAVLAERRDDLEFFAQRIDKEAITRLEKFVDSDFAQIDYTDAIDILLKSGQTFENPVEWGIDLASEHERYLAEKHFEAPVVVKNYPKDIKAFYMRLNDDGKTVAAMDVLAPGIGEIIGGAQREERLDVLDTRMRAMNIDPEHMNWYRDLRRYGTVPHAGFGLGFERLVSYVTGMGNIRDVIPFPRAPRSANF</sequence>
<dbReference type="InterPro" id="IPR012340">
    <property type="entry name" value="NA-bd_OB-fold"/>
</dbReference>
<organism evidence="10 11">
    <name type="scientific">Enterovibrio norvegicus DSM 15893</name>
    <dbReference type="NCBI Taxonomy" id="1121869"/>
    <lineage>
        <taxon>Bacteria</taxon>
        <taxon>Pseudomonadati</taxon>
        <taxon>Pseudomonadota</taxon>
        <taxon>Gammaproteobacteria</taxon>
        <taxon>Vibrionales</taxon>
        <taxon>Vibrionaceae</taxon>
        <taxon>Enterovibrio</taxon>
    </lineage>
</organism>
<dbReference type="Gene3D" id="3.30.930.10">
    <property type="entry name" value="Bira Bifunctional Protein, Domain 2"/>
    <property type="match status" value="1"/>
</dbReference>
<keyword evidence="5 8" id="KW-0067">ATP-binding</keyword>
<dbReference type="InterPro" id="IPR006195">
    <property type="entry name" value="aa-tRNA-synth_II"/>
</dbReference>
<dbReference type="PROSITE" id="PS50862">
    <property type="entry name" value="AA_TRNA_LIGASE_II"/>
    <property type="match status" value="1"/>
</dbReference>
<evidence type="ECO:0000256" key="8">
    <source>
        <dbReference type="HAMAP-Rule" id="MF_00534"/>
    </source>
</evidence>
<dbReference type="GO" id="GO:0005737">
    <property type="term" value="C:cytoplasm"/>
    <property type="evidence" value="ECO:0007669"/>
    <property type="project" value="UniProtKB-SubCell"/>
</dbReference>
<comment type="subcellular location">
    <subcellularLocation>
        <location evidence="8">Cytoplasm</location>
    </subcellularLocation>
</comment>
<dbReference type="FunFam" id="3.30.930.10:FF:000016">
    <property type="entry name" value="Asparagine--tRNA ligase"/>
    <property type="match status" value="1"/>
</dbReference>
<feature type="domain" description="Aminoacyl-transfer RNA synthetases class-II family profile" evidence="9">
    <location>
        <begin position="142"/>
        <end position="459"/>
    </location>
</feature>
<dbReference type="Pfam" id="PF00152">
    <property type="entry name" value="tRNA-synt_2"/>
    <property type="match status" value="1"/>
</dbReference>
<evidence type="ECO:0000256" key="3">
    <source>
        <dbReference type="ARBA" id="ARBA00022598"/>
    </source>
</evidence>
<dbReference type="InterPro" id="IPR045864">
    <property type="entry name" value="aa-tRNA-synth_II/BPL/LPL"/>
</dbReference>
<comment type="catalytic activity">
    <reaction evidence="8">
        <text>tRNA(Asn) + L-asparagine + ATP = L-asparaginyl-tRNA(Asn) + AMP + diphosphate + H(+)</text>
        <dbReference type="Rhea" id="RHEA:11180"/>
        <dbReference type="Rhea" id="RHEA-COMP:9659"/>
        <dbReference type="Rhea" id="RHEA-COMP:9674"/>
        <dbReference type="ChEBI" id="CHEBI:15378"/>
        <dbReference type="ChEBI" id="CHEBI:30616"/>
        <dbReference type="ChEBI" id="CHEBI:33019"/>
        <dbReference type="ChEBI" id="CHEBI:58048"/>
        <dbReference type="ChEBI" id="CHEBI:78442"/>
        <dbReference type="ChEBI" id="CHEBI:78515"/>
        <dbReference type="ChEBI" id="CHEBI:456215"/>
        <dbReference type="EC" id="6.1.1.22"/>
    </reaction>
</comment>
<dbReference type="InterPro" id="IPR004522">
    <property type="entry name" value="Asn-tRNA-ligase"/>
</dbReference>
<dbReference type="NCBIfam" id="NF003037">
    <property type="entry name" value="PRK03932.1"/>
    <property type="match status" value="1"/>
</dbReference>
<dbReference type="PANTHER" id="PTHR22594:SF34">
    <property type="entry name" value="ASPARAGINE--TRNA LIGASE, MITOCHONDRIAL-RELATED"/>
    <property type="match status" value="1"/>
</dbReference>
<dbReference type="PANTHER" id="PTHR22594">
    <property type="entry name" value="ASPARTYL/LYSYL-TRNA SYNTHETASE"/>
    <property type="match status" value="1"/>
</dbReference>
<dbReference type="NCBIfam" id="TIGR00457">
    <property type="entry name" value="asnS"/>
    <property type="match status" value="1"/>
</dbReference>
<dbReference type="CDD" id="cd04318">
    <property type="entry name" value="EcAsnRS_like_N"/>
    <property type="match status" value="1"/>
</dbReference>
<dbReference type="GO" id="GO:0006421">
    <property type="term" value="P:asparaginyl-tRNA aminoacylation"/>
    <property type="evidence" value="ECO:0007669"/>
    <property type="project" value="UniProtKB-UniRule"/>
</dbReference>
<dbReference type="EMBL" id="FOWR01000002">
    <property type="protein sequence ID" value="SFO78027.1"/>
    <property type="molecule type" value="Genomic_DNA"/>
</dbReference>
<evidence type="ECO:0000256" key="7">
    <source>
        <dbReference type="ARBA" id="ARBA00023146"/>
    </source>
</evidence>
<evidence type="ECO:0000256" key="6">
    <source>
        <dbReference type="ARBA" id="ARBA00022917"/>
    </source>
</evidence>
<dbReference type="InterPro" id="IPR002312">
    <property type="entry name" value="Asp/Asn-tRNA-synth_IIb"/>
</dbReference>
<dbReference type="STRING" id="1121869.SAMN03084138_00427"/>
<keyword evidence="7 8" id="KW-0030">Aminoacyl-tRNA synthetase</keyword>